<evidence type="ECO:0008006" key="5">
    <source>
        <dbReference type="Google" id="ProtNLM"/>
    </source>
</evidence>
<keyword evidence="3" id="KW-0687">Ribonucleoprotein</keyword>
<dbReference type="GO" id="GO:0005762">
    <property type="term" value="C:mitochondrial large ribosomal subunit"/>
    <property type="evidence" value="ECO:0007669"/>
    <property type="project" value="TreeGrafter"/>
</dbReference>
<proteinExistence type="inferred from homology"/>
<dbReference type="Pfam" id="PF00830">
    <property type="entry name" value="Ribosomal_L28"/>
    <property type="match status" value="1"/>
</dbReference>
<keyword evidence="2" id="KW-0689">Ribosomal protein</keyword>
<organism evidence="4">
    <name type="scientific">Arcella intermedia</name>
    <dbReference type="NCBI Taxonomy" id="1963864"/>
    <lineage>
        <taxon>Eukaryota</taxon>
        <taxon>Amoebozoa</taxon>
        <taxon>Tubulinea</taxon>
        <taxon>Elardia</taxon>
        <taxon>Arcellinida</taxon>
        <taxon>Sphaerothecina</taxon>
        <taxon>Arcellidae</taxon>
        <taxon>Arcella</taxon>
    </lineage>
</organism>
<dbReference type="Gene3D" id="2.30.170.40">
    <property type="entry name" value="Ribosomal protein L28/L24"/>
    <property type="match status" value="1"/>
</dbReference>
<protein>
    <recommendedName>
        <fullName evidence="5">Ribosomal protein L28</fullName>
    </recommendedName>
</protein>
<dbReference type="AlphaFoldDB" id="A0A6B2LNG2"/>
<sequence>MRKTKRTWKPNVHWKTFYSDLLDKKFQVPVSTKALRCIDKAGGIDNYVLFTRKEILDSSIGEELKVHLIAAWEKKNGTKFRRGKILHQRKVELWQEEQKACEGWRNQWIQEQEEKAKEAKEKVASPEI</sequence>
<dbReference type="SUPFAM" id="SSF143800">
    <property type="entry name" value="L28p-like"/>
    <property type="match status" value="1"/>
</dbReference>
<evidence type="ECO:0000256" key="1">
    <source>
        <dbReference type="ARBA" id="ARBA00008760"/>
    </source>
</evidence>
<dbReference type="InterPro" id="IPR037147">
    <property type="entry name" value="Ribosomal_bL28_sf"/>
</dbReference>
<evidence type="ECO:0000313" key="4">
    <source>
        <dbReference type="EMBL" id="NDV38616.1"/>
    </source>
</evidence>
<comment type="similarity">
    <text evidence="1">Belongs to the bacterial ribosomal protein bL28 family.</text>
</comment>
<dbReference type="GO" id="GO:0003735">
    <property type="term" value="F:structural constituent of ribosome"/>
    <property type="evidence" value="ECO:0007669"/>
    <property type="project" value="InterPro"/>
</dbReference>
<dbReference type="EMBL" id="GIBP01009647">
    <property type="protein sequence ID" value="NDV38616.1"/>
    <property type="molecule type" value="Transcribed_RNA"/>
</dbReference>
<accession>A0A6B2LNG2</accession>
<reference evidence="4" key="1">
    <citation type="journal article" date="2020" name="J. Eukaryot. Microbiol.">
        <title>De novo Sequencing, Assembly and Annotation of the Transcriptome for the Free-Living Testate Amoeba Arcella intermedia.</title>
        <authorList>
            <person name="Ribeiro G.M."/>
            <person name="Porfirio-Sousa A.L."/>
            <person name="Maurer-Alcala X.X."/>
            <person name="Katz L.A."/>
            <person name="Lahr D.J.G."/>
        </authorList>
    </citation>
    <scope>NUCLEOTIDE SEQUENCE</scope>
</reference>
<dbReference type="InterPro" id="IPR026569">
    <property type="entry name" value="Ribosomal_bL28"/>
</dbReference>
<name>A0A6B2LNG2_9EUKA</name>
<dbReference type="PANTHER" id="PTHR13528:SF2">
    <property type="entry name" value="LARGE RIBOSOMAL SUBUNIT PROTEIN BL28M"/>
    <property type="match status" value="1"/>
</dbReference>
<evidence type="ECO:0000256" key="3">
    <source>
        <dbReference type="ARBA" id="ARBA00023274"/>
    </source>
</evidence>
<dbReference type="PANTHER" id="PTHR13528">
    <property type="entry name" value="39S RIBOSOMAL PROTEIN L28, MITOCHONDRIAL"/>
    <property type="match status" value="1"/>
</dbReference>
<evidence type="ECO:0000256" key="2">
    <source>
        <dbReference type="ARBA" id="ARBA00022980"/>
    </source>
</evidence>
<dbReference type="InterPro" id="IPR034704">
    <property type="entry name" value="Ribosomal_bL28/bL31-like_sf"/>
</dbReference>